<proteinExistence type="predicted"/>
<evidence type="ECO:0000313" key="2">
    <source>
        <dbReference type="EMBL" id="ARQ13766.1"/>
    </source>
</evidence>
<geneLocation type="plasmid" evidence="3">
    <name>pretnxc12e</name>
</geneLocation>
<dbReference type="Proteomes" id="UP000194159">
    <property type="component" value="Plasmid pRetNXC12e"/>
</dbReference>
<dbReference type="AlphaFoldDB" id="A0AAN1ENN5"/>
<keyword evidence="2" id="KW-0614">Plasmid</keyword>
<sequence>MAKGYISLLSQPSRLGTMRIITGWLGFDGCEEFRQRSKVLPRRPQDISAGNRKIDDGLKRTNDTAGSSADFTRSHIGVQDLRRQDEFGAVACRVLGGELPLAVNLVHGVLTRQLPKTSRIICKHGESHFN</sequence>
<accession>A0AAN1ENN5</accession>
<feature type="region of interest" description="Disordered" evidence="1">
    <location>
        <begin position="44"/>
        <end position="67"/>
    </location>
</feature>
<reference evidence="2 3" key="1">
    <citation type="submission" date="2017-04" db="EMBL/GenBank/DDBJ databases">
        <title>Complete genome sequences of Rhizobium genomic linages associated to common bean (phaseolus vulgaris).</title>
        <authorList>
            <person name="Santamaria R.I."/>
            <person name="Bustos P."/>
            <person name="Perez-Carrascal O."/>
            <person name="Martinez-Flores I."/>
            <person name="Juarez S."/>
            <person name="Lozano L."/>
            <person name="Miranda F."/>
            <person name="Vinuesa P."/>
            <person name="Martinez-Romero E."/>
            <person name="Cevallos M.A."/>
            <person name="Romero D."/>
            <person name="Davila G."/>
            <person name="Gonzalez V."/>
        </authorList>
    </citation>
    <scope>NUCLEOTIDE SEQUENCE [LARGE SCALE GENOMIC DNA]</scope>
    <source>
        <strain evidence="2 3">NXC12</strain>
        <plasmid evidence="3">pretnxc12e</plasmid>
    </source>
</reference>
<feature type="compositionally biased region" description="Basic and acidic residues" evidence="1">
    <location>
        <begin position="52"/>
        <end position="62"/>
    </location>
</feature>
<gene>
    <name evidence="2" type="ORF">NXC12_PE00166</name>
</gene>
<evidence type="ECO:0000256" key="1">
    <source>
        <dbReference type="SAM" id="MobiDB-lite"/>
    </source>
</evidence>
<name>A0AAN1ENN5_RHIET</name>
<organism evidence="2 3">
    <name type="scientific">Rhizobium etli</name>
    <dbReference type="NCBI Taxonomy" id="29449"/>
    <lineage>
        <taxon>Bacteria</taxon>
        <taxon>Pseudomonadati</taxon>
        <taxon>Pseudomonadota</taxon>
        <taxon>Alphaproteobacteria</taxon>
        <taxon>Hyphomicrobiales</taxon>
        <taxon>Rhizobiaceae</taxon>
        <taxon>Rhizobium/Agrobacterium group</taxon>
        <taxon>Rhizobium</taxon>
    </lineage>
</organism>
<protein>
    <submittedName>
        <fullName evidence="2">Uncharacterized protein</fullName>
    </submittedName>
</protein>
<dbReference type="EMBL" id="CP020911">
    <property type="protein sequence ID" value="ARQ13766.1"/>
    <property type="molecule type" value="Genomic_DNA"/>
</dbReference>
<evidence type="ECO:0000313" key="3">
    <source>
        <dbReference type="Proteomes" id="UP000194159"/>
    </source>
</evidence>